<accession>A0A5J5AGE8</accession>
<reference evidence="2 3" key="1">
    <citation type="submission" date="2019-09" db="EMBL/GenBank/DDBJ databases">
        <title>A chromosome-level genome assembly of the Chinese tupelo Nyssa sinensis.</title>
        <authorList>
            <person name="Yang X."/>
            <person name="Kang M."/>
            <person name="Yang Y."/>
            <person name="Xiong H."/>
            <person name="Wang M."/>
            <person name="Zhang Z."/>
            <person name="Wang Z."/>
            <person name="Wu H."/>
            <person name="Ma T."/>
            <person name="Liu J."/>
            <person name="Xi Z."/>
        </authorList>
    </citation>
    <scope>NUCLEOTIDE SEQUENCE [LARGE SCALE GENOMIC DNA]</scope>
    <source>
        <strain evidence="2">J267</strain>
        <tissue evidence="2">Leaf</tissue>
    </source>
</reference>
<dbReference type="EMBL" id="CM018044">
    <property type="protein sequence ID" value="KAA8529248.1"/>
    <property type="molecule type" value="Genomic_DNA"/>
</dbReference>
<dbReference type="PANTHER" id="PTHR31639">
    <property type="entry name" value="F-BOX PROTEIN-LIKE"/>
    <property type="match status" value="1"/>
</dbReference>
<sequence>MVPIIIMVKKKVRGSTNDIISNLPSDIIENILMCLPIRDAVRTSVLSSKWRNNWVELPQLLTHLNLLTCVFNPPPTFEGFSRLTSLEFYEVRICADALASLISSCPLLDQLTLKSSAILDYLEIVAPNLKFLCFVGVFKTVRLLNTPHLAIASINLKQPIDGEVFKGGGTFNIIKLCDSVSVENQDIEYYYVKSLAAGGIPERLPTTADRLKVLKFPHIYFGELDEVAFVLLLIRSCPNLQKVTIGVTCEVFLYFGTVVDTYITDAVLEFLNEQGYSDDSWNQLREVEMRSICGMKNEMAFIKFLLSKSPVLEKMLIESHKEVAHLGLGILEEVKRLPCASPNAEITYKDPNESSSSTSTFAPKFTVPITIMAKEEVRGSTSDIISNLPGSVIENILMCLPMQDAVRTSVLSSKWRYNWVKLPQLVFDDMFCKKLGENQLSTENKLLMNIYQVLLLHHGPILKFTLSISGLESCSEIDQFILFVSRNGVQEFSLRIWKGFSRLTSLVFDEVLICADILASLISSCPLLDQLTLRSSAILDHLEIAAPNLKFLCIVALFKNVRFINTPLLAIASFELKQPIDEQVFKVGGTSNMIKLFDSLPVETLHLTYHYAKSLAAGGILKRLPTTLDQLKILKLSYICFEELEEVACALLLIKSSPNLQKVKIVAFAGTDSVTDTVLEFLNAQGYSDVSWNQLREVEMQCISGMKNELGFIKLLLAKSPMLESMLIEPNSKVDADKGFRILKEVIRFPRASPKAEITYKD</sequence>
<dbReference type="SMART" id="SM00256">
    <property type="entry name" value="FBOX"/>
    <property type="match status" value="2"/>
</dbReference>
<dbReference type="Proteomes" id="UP000325577">
    <property type="component" value="Linkage Group LG20"/>
</dbReference>
<dbReference type="Pfam" id="PF00646">
    <property type="entry name" value="F-box"/>
    <property type="match status" value="2"/>
</dbReference>
<dbReference type="Pfam" id="PF23622">
    <property type="entry name" value="LRR_At1g61320_AtMIF1"/>
    <property type="match status" value="1"/>
</dbReference>
<dbReference type="InterPro" id="IPR001810">
    <property type="entry name" value="F-box_dom"/>
</dbReference>
<dbReference type="Gene3D" id="3.80.10.10">
    <property type="entry name" value="Ribonuclease Inhibitor"/>
    <property type="match status" value="2"/>
</dbReference>
<keyword evidence="3" id="KW-1185">Reference proteome</keyword>
<dbReference type="InterPro" id="IPR032675">
    <property type="entry name" value="LRR_dom_sf"/>
</dbReference>
<proteinExistence type="predicted"/>
<dbReference type="InterPro" id="IPR055411">
    <property type="entry name" value="LRR_FXL15/At3g58940/PEG3-like"/>
</dbReference>
<dbReference type="InterPro" id="IPR036047">
    <property type="entry name" value="F-box-like_dom_sf"/>
</dbReference>
<dbReference type="OrthoDB" id="1274461at2759"/>
<dbReference type="InterPro" id="IPR055357">
    <property type="entry name" value="LRR_At1g61320_AtMIF1"/>
</dbReference>
<name>A0A5J5AGE8_9ASTE</name>
<feature type="domain" description="F-box" evidence="1">
    <location>
        <begin position="382"/>
        <end position="430"/>
    </location>
</feature>
<protein>
    <recommendedName>
        <fullName evidence="1">F-box domain-containing protein</fullName>
    </recommendedName>
</protein>
<dbReference type="InterPro" id="IPR006566">
    <property type="entry name" value="FBD"/>
</dbReference>
<gene>
    <name evidence="2" type="ORF">F0562_033953</name>
</gene>
<dbReference type="SMART" id="SM00579">
    <property type="entry name" value="FBD"/>
    <property type="match status" value="2"/>
</dbReference>
<dbReference type="SUPFAM" id="SSF52047">
    <property type="entry name" value="RNI-like"/>
    <property type="match status" value="1"/>
</dbReference>
<dbReference type="SUPFAM" id="SSF81383">
    <property type="entry name" value="F-box domain"/>
    <property type="match status" value="2"/>
</dbReference>
<dbReference type="AlphaFoldDB" id="A0A5J5AGE8"/>
<dbReference type="PROSITE" id="PS50181">
    <property type="entry name" value="FBOX"/>
    <property type="match status" value="2"/>
</dbReference>
<organism evidence="2 3">
    <name type="scientific">Nyssa sinensis</name>
    <dbReference type="NCBI Taxonomy" id="561372"/>
    <lineage>
        <taxon>Eukaryota</taxon>
        <taxon>Viridiplantae</taxon>
        <taxon>Streptophyta</taxon>
        <taxon>Embryophyta</taxon>
        <taxon>Tracheophyta</taxon>
        <taxon>Spermatophyta</taxon>
        <taxon>Magnoliopsida</taxon>
        <taxon>eudicotyledons</taxon>
        <taxon>Gunneridae</taxon>
        <taxon>Pentapetalae</taxon>
        <taxon>asterids</taxon>
        <taxon>Cornales</taxon>
        <taxon>Nyssaceae</taxon>
        <taxon>Nyssa</taxon>
    </lineage>
</organism>
<feature type="domain" description="F-box" evidence="1">
    <location>
        <begin position="17"/>
        <end position="64"/>
    </location>
</feature>
<evidence type="ECO:0000313" key="3">
    <source>
        <dbReference type="Proteomes" id="UP000325577"/>
    </source>
</evidence>
<dbReference type="PANTHER" id="PTHR31639:SF312">
    <property type="entry name" value="CYCLIN-LIKE F-BOX"/>
    <property type="match status" value="1"/>
</dbReference>
<evidence type="ECO:0000313" key="2">
    <source>
        <dbReference type="EMBL" id="KAA8529248.1"/>
    </source>
</evidence>
<dbReference type="InterPro" id="IPR053781">
    <property type="entry name" value="F-box_AtFBL13-like"/>
</dbReference>
<dbReference type="Pfam" id="PF24758">
    <property type="entry name" value="LRR_At5g56370"/>
    <property type="match status" value="1"/>
</dbReference>
<dbReference type="CDD" id="cd22160">
    <property type="entry name" value="F-box_AtFBL13-like"/>
    <property type="match status" value="1"/>
</dbReference>
<evidence type="ECO:0000259" key="1">
    <source>
        <dbReference type="PROSITE" id="PS50181"/>
    </source>
</evidence>